<sequence>MMKTLRKKSRLRASASMAIPEFIVGGEYEHVDTERDGPMIPRAAVDVRNLAYHLPGKGHAHFKFVESDWFQLLVGLVIVWNIVIAWQQYLHGSNDFLEKCQIIILCIYVLEIILRIWHYGRRFFCTVCAEAMWNWGDLLIIGLGVFDEVLMSWQNKEVPGLRVLRALRLLRILRTVTKVSTEAFAWVESGWFQGLGAMIIALNAVEMGLETEIQSSVWWWLEQGFLLFFSVELCAKMRYDGWMKFFYSAGMEDSTLLWNYLDTIIVLGGIADQWILALFEVETGNAGHLPHLLTLLRLLRLMRLLRLLRLVKVVRPVYQLALGIVKALQSMFWVLVLTLLALYACALVMTNLIGNAMLRGAEDLDPKVRVLFSTVLDSLFTLFGLMNSQYWEEVDPLFRTFPFLKPVWVLFTVLSSWALLSIMTGVVSDNMLEVRQLQERKDEEKAERLRLKVTQSLSEIFLAASKDGVMEKQDFEEVMSSPYFLRKLQSVANMPVQDMLRMFDWLDVNQQGSINQEDFMAGFDWLNEAVTGKSLLKLQTSARHRCRKIESRASALRSEINSAEAMLTRRSQDMDQVLQEVLQRIEAETEQQSRARERVQMQLMELRVQIEHYRAQVSGLSAGGTGSKLALADSRREDARPKSPHRTGLVSQIKSAASKLSLGWRSGSSSGWRSSSSSPRSAKTESRRR</sequence>
<feature type="transmembrane region" description="Helical" evidence="7">
    <location>
        <begin position="407"/>
        <end position="427"/>
    </location>
</feature>
<dbReference type="PANTHER" id="PTHR10037:SF62">
    <property type="entry name" value="SODIUM CHANNEL PROTEIN 60E"/>
    <property type="match status" value="1"/>
</dbReference>
<keyword evidence="5" id="KW-0175">Coiled coil</keyword>
<dbReference type="SUPFAM" id="SSF47473">
    <property type="entry name" value="EF-hand"/>
    <property type="match status" value="1"/>
</dbReference>
<feature type="transmembrane region" description="Helical" evidence="7">
    <location>
        <begin position="96"/>
        <end position="114"/>
    </location>
</feature>
<evidence type="ECO:0000256" key="2">
    <source>
        <dbReference type="ARBA" id="ARBA00022692"/>
    </source>
</evidence>
<evidence type="ECO:0000256" key="4">
    <source>
        <dbReference type="ARBA" id="ARBA00023136"/>
    </source>
</evidence>
<evidence type="ECO:0000256" key="5">
    <source>
        <dbReference type="SAM" id="Coils"/>
    </source>
</evidence>
<feature type="domain" description="Ion transport" evidence="8">
    <location>
        <begin position="68"/>
        <end position="180"/>
    </location>
</feature>
<feature type="transmembrane region" description="Helical" evidence="7">
    <location>
        <begin position="183"/>
        <end position="205"/>
    </location>
</feature>
<dbReference type="Pfam" id="PF00520">
    <property type="entry name" value="Ion_trans"/>
    <property type="match status" value="2"/>
</dbReference>
<keyword evidence="2 7" id="KW-0812">Transmembrane</keyword>
<dbReference type="InterPro" id="IPR027359">
    <property type="entry name" value="Volt_channel_dom_sf"/>
</dbReference>
<keyword evidence="4 7" id="KW-0472">Membrane</keyword>
<evidence type="ECO:0000256" key="3">
    <source>
        <dbReference type="ARBA" id="ARBA00022989"/>
    </source>
</evidence>
<comment type="caution">
    <text evidence="9">The sequence shown here is derived from an EMBL/GenBank/DDBJ whole genome shotgun (WGS) entry which is preliminary data.</text>
</comment>
<name>A0ABP0J0X1_9DINO</name>
<dbReference type="PANTHER" id="PTHR10037">
    <property type="entry name" value="VOLTAGE-GATED CATION CHANNEL CALCIUM AND SODIUM"/>
    <property type="match status" value="1"/>
</dbReference>
<dbReference type="Gene3D" id="1.10.238.10">
    <property type="entry name" value="EF-hand"/>
    <property type="match status" value="1"/>
</dbReference>
<evidence type="ECO:0000313" key="10">
    <source>
        <dbReference type="Proteomes" id="UP001642484"/>
    </source>
</evidence>
<evidence type="ECO:0000256" key="7">
    <source>
        <dbReference type="SAM" id="Phobius"/>
    </source>
</evidence>
<feature type="transmembrane region" description="Helical" evidence="7">
    <location>
        <begin position="69"/>
        <end position="90"/>
    </location>
</feature>
<accession>A0ABP0J0X1</accession>
<organism evidence="9 10">
    <name type="scientific">Durusdinium trenchii</name>
    <dbReference type="NCBI Taxonomy" id="1381693"/>
    <lineage>
        <taxon>Eukaryota</taxon>
        <taxon>Sar</taxon>
        <taxon>Alveolata</taxon>
        <taxon>Dinophyceae</taxon>
        <taxon>Suessiales</taxon>
        <taxon>Symbiodiniaceae</taxon>
        <taxon>Durusdinium</taxon>
    </lineage>
</organism>
<dbReference type="EMBL" id="CAXAMN010004147">
    <property type="protein sequence ID" value="CAK9007996.1"/>
    <property type="molecule type" value="Genomic_DNA"/>
</dbReference>
<dbReference type="Gene3D" id="1.20.120.350">
    <property type="entry name" value="Voltage-gated potassium channels. Chain C"/>
    <property type="match status" value="2"/>
</dbReference>
<evidence type="ECO:0000313" key="9">
    <source>
        <dbReference type="EMBL" id="CAK9007996.1"/>
    </source>
</evidence>
<dbReference type="InterPro" id="IPR043203">
    <property type="entry name" value="VGCC_Ca_Na"/>
</dbReference>
<keyword evidence="3 7" id="KW-1133">Transmembrane helix</keyword>
<feature type="transmembrane region" description="Helical" evidence="7">
    <location>
        <begin position="370"/>
        <end position="387"/>
    </location>
</feature>
<feature type="transmembrane region" description="Helical" evidence="7">
    <location>
        <begin position="256"/>
        <end position="276"/>
    </location>
</feature>
<dbReference type="InterPro" id="IPR011992">
    <property type="entry name" value="EF-hand-dom_pair"/>
</dbReference>
<feature type="transmembrane region" description="Helical" evidence="7">
    <location>
        <begin position="340"/>
        <end position="358"/>
    </location>
</feature>
<proteinExistence type="predicted"/>
<comment type="subcellular location">
    <subcellularLocation>
        <location evidence="1">Membrane</location>
        <topology evidence="1">Multi-pass membrane protein</topology>
    </subcellularLocation>
</comment>
<feature type="domain" description="Ion transport" evidence="8">
    <location>
        <begin position="191"/>
        <end position="436"/>
    </location>
</feature>
<feature type="region of interest" description="Disordered" evidence="6">
    <location>
        <begin position="622"/>
        <end position="689"/>
    </location>
</feature>
<evidence type="ECO:0000259" key="8">
    <source>
        <dbReference type="Pfam" id="PF00520"/>
    </source>
</evidence>
<dbReference type="Gene3D" id="1.10.287.70">
    <property type="match status" value="1"/>
</dbReference>
<feature type="coiled-coil region" evidence="5">
    <location>
        <begin position="427"/>
        <end position="454"/>
    </location>
</feature>
<keyword evidence="10" id="KW-1185">Reference proteome</keyword>
<gene>
    <name evidence="9" type="ORF">CCMP2556_LOCUS9078</name>
</gene>
<dbReference type="SUPFAM" id="SSF81324">
    <property type="entry name" value="Voltage-gated potassium channels"/>
    <property type="match status" value="2"/>
</dbReference>
<protein>
    <recommendedName>
        <fullName evidence="8">Ion transport domain-containing protein</fullName>
    </recommendedName>
</protein>
<dbReference type="GO" id="GO:0034220">
    <property type="term" value="P:monoatomic ion transmembrane transport"/>
    <property type="evidence" value="ECO:0007669"/>
    <property type="project" value="UniProtKB-KW"/>
</dbReference>
<feature type="compositionally biased region" description="Low complexity" evidence="6">
    <location>
        <begin position="658"/>
        <end position="681"/>
    </location>
</feature>
<dbReference type="InterPro" id="IPR005821">
    <property type="entry name" value="Ion_trans_dom"/>
</dbReference>
<feature type="transmembrane region" description="Helical" evidence="7">
    <location>
        <begin position="217"/>
        <end position="235"/>
    </location>
</feature>
<reference evidence="9 10" key="1">
    <citation type="submission" date="2024-02" db="EMBL/GenBank/DDBJ databases">
        <authorList>
            <person name="Chen Y."/>
            <person name="Shah S."/>
            <person name="Dougan E. K."/>
            <person name="Thang M."/>
            <person name="Chan C."/>
        </authorList>
    </citation>
    <scope>NUCLEOTIDE SEQUENCE [LARGE SCALE GENOMIC DNA]</scope>
</reference>
<feature type="coiled-coil region" evidence="5">
    <location>
        <begin position="546"/>
        <end position="616"/>
    </location>
</feature>
<evidence type="ECO:0000256" key="1">
    <source>
        <dbReference type="ARBA" id="ARBA00004141"/>
    </source>
</evidence>
<evidence type="ECO:0000256" key="6">
    <source>
        <dbReference type="SAM" id="MobiDB-lite"/>
    </source>
</evidence>
<dbReference type="Proteomes" id="UP001642484">
    <property type="component" value="Unassembled WGS sequence"/>
</dbReference>